<feature type="domain" description="TonB-dependent receptor-like beta-barrel" evidence="15">
    <location>
        <begin position="249"/>
        <end position="698"/>
    </location>
</feature>
<dbReference type="CDD" id="cd01347">
    <property type="entry name" value="ligand_gated_channel"/>
    <property type="match status" value="1"/>
</dbReference>
<keyword evidence="18" id="KW-1185">Reference proteome</keyword>
<evidence type="ECO:0000256" key="9">
    <source>
        <dbReference type="ARBA" id="ARBA00023170"/>
    </source>
</evidence>
<sequence>MTVAFFLRHACLAAAFPLGSALAQAARSEPSEPKEPAPTQLQRVEVQAAQRSDNDLRRQSTAAKIVFSREELTRYGDTNMSDVLKRLPGVNMQGGAPRMRGLGAGFTLILINGEPAPPGFSLDNLSPSQIERIEVSRGPTAENSAQAVAGTINIILKEAPKNRQREWRGGFNTAQGRVTPWINFTYGDKSGDLSYSLPVSAYQSRSLNETSVQTQSLDAQGGRLVQAARYTDDGEGRGFNASPRLAWRLGDNHNLSWQTFVNRHDWTSVGSNVVEVQQGQGPVSRDERYRSWGRWQMLRSNLHWTRNLADSQSLELRLGGQGWSRDAGSQLQGRGAGGQPVLDQHNRSYSEEQGLTASAKYKRPLWEAHALAIGAEVEYRQRNDSRSQLDNGVEQLPGFEAPFKSNISRLAAYVQDEWDINAQWSGYAGLRAETISTASKEPGGEQRNRSQVVTPLLHLAYKPGKGRDVLRASLTRSYRAPNLNQLLGRPSVNSNLYPTSGSNIESSPDRTGNPNLRPELALGLDLAFEKYLQAGGLLSISAFHRRIDGLIRSATTLETVSWAAVPRWVARPTNLTGASTSGVEMEAKGRAGELFPSAFEAGLPLDLRASLSFYRSQVAGIPGPDNRLESQQPYAVNLGFDYRATALPISFGGSMAYTPAYAVQQSIEQRNTQGLSRKFDAYAQWRFSPTMSLRLSARDLLPLEDSSSSSYLDANGNEQGSQTERRLVRSVGLQLEIKL</sequence>
<keyword evidence="4 11" id="KW-1134">Transmembrane beta strand</keyword>
<evidence type="ECO:0000259" key="15">
    <source>
        <dbReference type="Pfam" id="PF00593"/>
    </source>
</evidence>
<comment type="subcellular location">
    <subcellularLocation>
        <location evidence="1 11">Cell outer membrane</location>
        <topology evidence="1 11">Multi-pass membrane protein</topology>
    </subcellularLocation>
</comment>
<feature type="domain" description="TonB-dependent receptor plug" evidence="16">
    <location>
        <begin position="58"/>
        <end position="151"/>
    </location>
</feature>
<dbReference type="AlphaFoldDB" id="A0A4R6QJB9"/>
<dbReference type="Pfam" id="PF00593">
    <property type="entry name" value="TonB_dep_Rec_b-barrel"/>
    <property type="match status" value="1"/>
</dbReference>
<dbReference type="InParanoid" id="A0A4R6QJB9"/>
<evidence type="ECO:0000313" key="18">
    <source>
        <dbReference type="Proteomes" id="UP000295361"/>
    </source>
</evidence>
<dbReference type="PANTHER" id="PTHR30069:SF29">
    <property type="entry name" value="HEMOGLOBIN AND HEMOGLOBIN-HAPTOGLOBIN-BINDING PROTEIN 1-RELATED"/>
    <property type="match status" value="1"/>
</dbReference>
<gene>
    <name evidence="17" type="ORF">DES47_10498</name>
</gene>
<evidence type="ECO:0000256" key="13">
    <source>
        <dbReference type="SAM" id="MobiDB-lite"/>
    </source>
</evidence>
<dbReference type="InterPro" id="IPR039426">
    <property type="entry name" value="TonB-dep_rcpt-like"/>
</dbReference>
<evidence type="ECO:0000256" key="14">
    <source>
        <dbReference type="SAM" id="SignalP"/>
    </source>
</evidence>
<dbReference type="PROSITE" id="PS52016">
    <property type="entry name" value="TONB_DEPENDENT_REC_3"/>
    <property type="match status" value="1"/>
</dbReference>
<reference evidence="17 18" key="1">
    <citation type="submission" date="2019-03" db="EMBL/GenBank/DDBJ databases">
        <title>Genomic Encyclopedia of Type Strains, Phase IV (KMG-IV): sequencing the most valuable type-strain genomes for metagenomic binning, comparative biology and taxonomic classification.</title>
        <authorList>
            <person name="Goeker M."/>
        </authorList>
    </citation>
    <scope>NUCLEOTIDE SEQUENCE [LARGE SCALE GENOMIC DNA]</scope>
    <source>
        <strain evidence="17 18">DSM 16998</strain>
    </source>
</reference>
<evidence type="ECO:0000256" key="2">
    <source>
        <dbReference type="ARBA" id="ARBA00009810"/>
    </source>
</evidence>
<keyword evidence="5 11" id="KW-0812">Transmembrane</keyword>
<dbReference type="EMBL" id="SNXS01000004">
    <property type="protein sequence ID" value="TDP63816.1"/>
    <property type="molecule type" value="Genomic_DNA"/>
</dbReference>
<keyword evidence="9 17" id="KW-0675">Receptor</keyword>
<evidence type="ECO:0000256" key="11">
    <source>
        <dbReference type="PROSITE-ProRule" id="PRU01360"/>
    </source>
</evidence>
<evidence type="ECO:0000256" key="7">
    <source>
        <dbReference type="ARBA" id="ARBA00023077"/>
    </source>
</evidence>
<evidence type="ECO:0000313" key="17">
    <source>
        <dbReference type="EMBL" id="TDP63816.1"/>
    </source>
</evidence>
<name>A0A4R6QJB9_9BURK</name>
<dbReference type="SUPFAM" id="SSF56935">
    <property type="entry name" value="Porins"/>
    <property type="match status" value="1"/>
</dbReference>
<keyword evidence="10 11" id="KW-0998">Cell outer membrane</keyword>
<dbReference type="InterPro" id="IPR037066">
    <property type="entry name" value="Plug_dom_sf"/>
</dbReference>
<evidence type="ECO:0000256" key="10">
    <source>
        <dbReference type="ARBA" id="ARBA00023237"/>
    </source>
</evidence>
<evidence type="ECO:0000256" key="5">
    <source>
        <dbReference type="ARBA" id="ARBA00022692"/>
    </source>
</evidence>
<protein>
    <submittedName>
        <fullName evidence="17">Iron complex outermembrane receptor protein</fullName>
    </submittedName>
</protein>
<keyword evidence="7 12" id="KW-0798">TonB box</keyword>
<evidence type="ECO:0000256" key="6">
    <source>
        <dbReference type="ARBA" id="ARBA00022729"/>
    </source>
</evidence>
<keyword evidence="3 11" id="KW-0813">Transport</keyword>
<dbReference type="InterPro" id="IPR000531">
    <property type="entry name" value="Beta-barrel_TonB"/>
</dbReference>
<feature type="signal peptide" evidence="14">
    <location>
        <begin position="1"/>
        <end position="25"/>
    </location>
</feature>
<evidence type="ECO:0000256" key="12">
    <source>
        <dbReference type="RuleBase" id="RU003357"/>
    </source>
</evidence>
<dbReference type="Proteomes" id="UP000295361">
    <property type="component" value="Unassembled WGS sequence"/>
</dbReference>
<dbReference type="GO" id="GO:0009279">
    <property type="term" value="C:cell outer membrane"/>
    <property type="evidence" value="ECO:0007669"/>
    <property type="project" value="UniProtKB-SubCell"/>
</dbReference>
<evidence type="ECO:0000259" key="16">
    <source>
        <dbReference type="Pfam" id="PF07715"/>
    </source>
</evidence>
<feature type="region of interest" description="Disordered" evidence="13">
    <location>
        <begin position="325"/>
        <end position="344"/>
    </location>
</feature>
<keyword evidence="6 14" id="KW-0732">Signal</keyword>
<evidence type="ECO:0000256" key="3">
    <source>
        <dbReference type="ARBA" id="ARBA00022448"/>
    </source>
</evidence>
<evidence type="ECO:0000256" key="4">
    <source>
        <dbReference type="ARBA" id="ARBA00022452"/>
    </source>
</evidence>
<evidence type="ECO:0000256" key="1">
    <source>
        <dbReference type="ARBA" id="ARBA00004571"/>
    </source>
</evidence>
<dbReference type="PANTHER" id="PTHR30069">
    <property type="entry name" value="TONB-DEPENDENT OUTER MEMBRANE RECEPTOR"/>
    <property type="match status" value="1"/>
</dbReference>
<accession>A0A4R6QJB9</accession>
<dbReference type="Gene3D" id="2.170.130.10">
    <property type="entry name" value="TonB-dependent receptor, plug domain"/>
    <property type="match status" value="1"/>
</dbReference>
<dbReference type="Pfam" id="PF07715">
    <property type="entry name" value="Plug"/>
    <property type="match status" value="1"/>
</dbReference>
<evidence type="ECO:0000256" key="8">
    <source>
        <dbReference type="ARBA" id="ARBA00023136"/>
    </source>
</evidence>
<dbReference type="InterPro" id="IPR036942">
    <property type="entry name" value="Beta-barrel_TonB_sf"/>
</dbReference>
<feature type="region of interest" description="Disordered" evidence="13">
    <location>
        <begin position="489"/>
        <end position="514"/>
    </location>
</feature>
<comment type="caution">
    <text evidence="17">The sequence shown here is derived from an EMBL/GenBank/DDBJ whole genome shotgun (WGS) entry which is preliminary data.</text>
</comment>
<dbReference type="RefSeq" id="WP_166652025.1">
    <property type="nucleotide sequence ID" value="NZ_SNXS01000004.1"/>
</dbReference>
<organism evidence="17 18">
    <name type="scientific">Roseateles toxinivorans</name>
    <dbReference type="NCBI Taxonomy" id="270368"/>
    <lineage>
        <taxon>Bacteria</taxon>
        <taxon>Pseudomonadati</taxon>
        <taxon>Pseudomonadota</taxon>
        <taxon>Betaproteobacteria</taxon>
        <taxon>Burkholderiales</taxon>
        <taxon>Sphaerotilaceae</taxon>
        <taxon>Roseateles</taxon>
    </lineage>
</organism>
<keyword evidence="8 11" id="KW-0472">Membrane</keyword>
<feature type="compositionally biased region" description="Polar residues" evidence="13">
    <location>
        <begin position="491"/>
        <end position="514"/>
    </location>
</feature>
<comment type="similarity">
    <text evidence="2 11 12">Belongs to the TonB-dependent receptor family.</text>
</comment>
<dbReference type="GO" id="GO:0015344">
    <property type="term" value="F:siderophore uptake transmembrane transporter activity"/>
    <property type="evidence" value="ECO:0007669"/>
    <property type="project" value="TreeGrafter"/>
</dbReference>
<dbReference type="Gene3D" id="2.40.170.20">
    <property type="entry name" value="TonB-dependent receptor, beta-barrel domain"/>
    <property type="match status" value="1"/>
</dbReference>
<dbReference type="InterPro" id="IPR012910">
    <property type="entry name" value="Plug_dom"/>
</dbReference>
<feature type="chain" id="PRO_5020855188" evidence="14">
    <location>
        <begin position="26"/>
        <end position="739"/>
    </location>
</feature>
<dbReference type="GO" id="GO:0044718">
    <property type="term" value="P:siderophore transmembrane transport"/>
    <property type="evidence" value="ECO:0007669"/>
    <property type="project" value="TreeGrafter"/>
</dbReference>
<proteinExistence type="inferred from homology"/>